<dbReference type="GO" id="GO:0000049">
    <property type="term" value="F:tRNA binding"/>
    <property type="evidence" value="ECO:0007669"/>
    <property type="project" value="UniProtKB-UniRule"/>
</dbReference>
<comment type="function">
    <text evidence="1">tRNA nucleus export receptor which facilitates tRNA translocation across the nuclear pore complex.</text>
</comment>
<evidence type="ECO:0000313" key="3">
    <source>
        <dbReference type="Proteomes" id="UP001295684"/>
    </source>
</evidence>
<comment type="similarity">
    <text evidence="1">Belongs to the exportin family.</text>
</comment>
<dbReference type="GO" id="GO:0071528">
    <property type="term" value="P:tRNA re-export from nucleus"/>
    <property type="evidence" value="ECO:0007669"/>
    <property type="project" value="UniProtKB-UniRule"/>
</dbReference>
<proteinExistence type="inferred from homology"/>
<reference evidence="2" key="1">
    <citation type="submission" date="2023-07" db="EMBL/GenBank/DDBJ databases">
        <authorList>
            <consortium name="AG Swart"/>
            <person name="Singh M."/>
            <person name="Singh A."/>
            <person name="Seah K."/>
            <person name="Emmerich C."/>
        </authorList>
    </citation>
    <scope>NUCLEOTIDE SEQUENCE</scope>
    <source>
        <strain evidence="2">DP1</strain>
    </source>
</reference>
<dbReference type="PANTHER" id="PTHR15952">
    <property type="entry name" value="EXPORTIN-T/LOS1"/>
    <property type="match status" value="1"/>
</dbReference>
<dbReference type="PANTHER" id="PTHR15952:SF11">
    <property type="entry name" value="EXPORTIN-T"/>
    <property type="match status" value="1"/>
</dbReference>
<dbReference type="SUPFAM" id="SSF48371">
    <property type="entry name" value="ARM repeat"/>
    <property type="match status" value="1"/>
</dbReference>
<name>A0AAD2D6V0_EUPCR</name>
<evidence type="ECO:0000256" key="1">
    <source>
        <dbReference type="RuleBase" id="RU366037"/>
    </source>
</evidence>
<dbReference type="Proteomes" id="UP001295684">
    <property type="component" value="Unassembled WGS sequence"/>
</dbReference>
<dbReference type="EMBL" id="CAMPGE010023838">
    <property type="protein sequence ID" value="CAI2381726.1"/>
    <property type="molecule type" value="Genomic_DNA"/>
</dbReference>
<keyword evidence="1" id="KW-0963">Cytoplasm</keyword>
<gene>
    <name evidence="2" type="ORF">ECRASSUSDP1_LOCUS23184</name>
</gene>
<sequence>MVHTDPEIKKQANEYLTDIPRSHYANWRDLFGYFCETTSDHTKFWILQALSVICKDCWPGLSTEDKKEFGNVAFEFLKQNHSLIVPVHHFCQRYSYLCSMIIKMGYPDSWSNVFDQFDIMIKESEESLTFLKFLFSLMQQINDEIVERENYNTNEDLQMATRVKDAMRLGDVAKIVHLSQIVLEKADQLSKELVLGAVDTLADLIDWNELSLFEPSFGIVTSFLDNKDYQQNALYCFYSFMKKGMDHGVKIKLIKDIDIIGKIKSLTIGPDDIELCQTISDIISKMGFLILEIVEIPQEGADYLNDAQQILMELLVLNVMFLECEDVKSLQFVTRFINSMILYIKKLPELSEQLSEIAFKVQDLCVQKCEYPEWYSFEEKDLSEDEEVFKVLRFDLANLFKNTISVSTLKERALAKINERLDMIKENFSNMTPNQIECPLFLLSELYDIISREDSSVEKPIHQEICAKFLNVDFLCLGNNDEPSKEKAVVYAVFYEVCVKFGSYFIQFPDAIPHIIEGMMSEKGILNPWKILSSKASYFLLRFICRVKDKLHDYAELIYTNSRKIVEMYEDGKTNLYPRDIENVYEIIGNMLQNFQMPPDQIKETLAYYFEIIWTKMNNTTVLQGNIELIRRMNFLVKSLTPKSASASHELLKGMSENLLNIFKAYINSPILECLVFIQKALALNGVEMLESINNYMEAMLVADTQICLDNCFRLMTFVIIEIEEQSFELFDKHIATLFERLTKIEFPEENKSDEAKDKLSVYANFIKMVTSCVQKNSIVIISGNSAAIFDNLMQFFSFIVTQNVQKNFRRDVLNLFRTMMAEYSGCTLDSIKNIHMGNKEKMEERKIKDNPDFEGCWQTFIKTSSELSFDIFNYIDPKDPIDNNCIYLASLLHVILIHCIPEFREIYQSKITKINPGLNFEELAERIGLFINDKIKIGAFKQYIRSTFVKKN</sequence>
<dbReference type="InterPro" id="IPR040017">
    <property type="entry name" value="XPOT"/>
</dbReference>
<evidence type="ECO:0000313" key="2">
    <source>
        <dbReference type="EMBL" id="CAI2381726.1"/>
    </source>
</evidence>
<accession>A0AAD2D6V0</accession>
<dbReference type="GO" id="GO:0016363">
    <property type="term" value="C:nuclear matrix"/>
    <property type="evidence" value="ECO:0007669"/>
    <property type="project" value="TreeGrafter"/>
</dbReference>
<comment type="caution">
    <text evidence="2">The sequence shown here is derived from an EMBL/GenBank/DDBJ whole genome shotgun (WGS) entry which is preliminary data.</text>
</comment>
<dbReference type="Gene3D" id="1.25.10.10">
    <property type="entry name" value="Leucine-rich Repeat Variant"/>
    <property type="match status" value="1"/>
</dbReference>
<dbReference type="GO" id="GO:0005737">
    <property type="term" value="C:cytoplasm"/>
    <property type="evidence" value="ECO:0007669"/>
    <property type="project" value="UniProtKB-SubCell"/>
</dbReference>
<keyword evidence="1" id="KW-0539">Nucleus</keyword>
<keyword evidence="3" id="KW-1185">Reference proteome</keyword>
<keyword evidence="1" id="KW-0694">RNA-binding</keyword>
<dbReference type="InterPro" id="IPR011989">
    <property type="entry name" value="ARM-like"/>
</dbReference>
<dbReference type="InterPro" id="IPR016024">
    <property type="entry name" value="ARM-type_fold"/>
</dbReference>
<comment type="subcellular location">
    <subcellularLocation>
        <location evidence="1">Nucleus</location>
    </subcellularLocation>
    <subcellularLocation>
        <location evidence="1">Cytoplasm</location>
    </subcellularLocation>
    <text evidence="1">Shuttles between the nucleus and the cytoplasm.</text>
</comment>
<dbReference type="GO" id="GO:0031267">
    <property type="term" value="F:small GTPase binding"/>
    <property type="evidence" value="ECO:0007669"/>
    <property type="project" value="InterPro"/>
</dbReference>
<protein>
    <recommendedName>
        <fullName evidence="1">Exportin-T</fullName>
    </recommendedName>
    <alternativeName>
        <fullName evidence="1">Exportin(tRNA)</fullName>
    </alternativeName>
    <alternativeName>
        <fullName evidence="1">tRNA exportin</fullName>
    </alternativeName>
</protein>
<keyword evidence="1" id="KW-0813">Transport</keyword>
<dbReference type="AlphaFoldDB" id="A0AAD2D6V0"/>
<dbReference type="GO" id="GO:0005643">
    <property type="term" value="C:nuclear pore"/>
    <property type="evidence" value="ECO:0007669"/>
    <property type="project" value="TreeGrafter"/>
</dbReference>
<keyword evidence="1" id="KW-0820">tRNA-binding</keyword>
<organism evidence="2 3">
    <name type="scientific">Euplotes crassus</name>
    <dbReference type="NCBI Taxonomy" id="5936"/>
    <lineage>
        <taxon>Eukaryota</taxon>
        <taxon>Sar</taxon>
        <taxon>Alveolata</taxon>
        <taxon>Ciliophora</taxon>
        <taxon>Intramacronucleata</taxon>
        <taxon>Spirotrichea</taxon>
        <taxon>Hypotrichia</taxon>
        <taxon>Euplotida</taxon>
        <taxon>Euplotidae</taxon>
        <taxon>Moneuplotes</taxon>
    </lineage>
</organism>